<sequence length="363" mass="38059">MTALVEPAAGLTPAERRRYARQLQLPGFGEQAQLRLKNSRVLVVGAGGLGSPVLLYLAAAGVGTLGVVDDDVVEESNLHRQVLHPTASTGRSKAESAREELARANPHVRVVAHAERLTAANALDLVAGYDLVVDGSDNFTTRYLVNDACVLAGRPWVWGAVLRFEGQVAVFRHGHGPTYRDLFPDPPAPGTVPNCAEAGVIGSVCAAVGAAMVTETVKLLTGTGRSLLGRVSVHDAFAGTWRSFALTPDPDREPVTALAEPAHEISAADLAARLAAREAGRDDFVLVDVREPAEHAARSIPGAVLVPLARLLVDPDALPDGELVLHCAGGTRSALAVQTLLGRGRTDVCHLRGGIAAWTGRTA</sequence>
<dbReference type="AlphaFoldDB" id="A0A7Y9DN25"/>
<feature type="domain" description="Rhodanese" evidence="4">
    <location>
        <begin position="280"/>
        <end position="363"/>
    </location>
</feature>
<dbReference type="GO" id="GO:0008641">
    <property type="term" value="F:ubiquitin-like modifier activating enzyme activity"/>
    <property type="evidence" value="ECO:0007669"/>
    <property type="project" value="InterPro"/>
</dbReference>
<dbReference type="GO" id="GO:0016779">
    <property type="term" value="F:nucleotidyltransferase activity"/>
    <property type="evidence" value="ECO:0007669"/>
    <property type="project" value="UniProtKB-KW"/>
</dbReference>
<evidence type="ECO:0000313" key="6">
    <source>
        <dbReference type="Proteomes" id="UP000521922"/>
    </source>
</evidence>
<dbReference type="PANTHER" id="PTHR10953:SF102">
    <property type="entry name" value="ADENYLYLTRANSFERASE AND SULFURTRANSFERASE MOCS3"/>
    <property type="match status" value="1"/>
</dbReference>
<dbReference type="InterPro" id="IPR000594">
    <property type="entry name" value="ThiF_NAD_FAD-bd"/>
</dbReference>
<dbReference type="EMBL" id="JACCBB010000001">
    <property type="protein sequence ID" value="NYD23650.1"/>
    <property type="molecule type" value="Genomic_DNA"/>
</dbReference>
<dbReference type="PROSITE" id="PS50206">
    <property type="entry name" value="RHODANESE_3"/>
    <property type="match status" value="1"/>
</dbReference>
<evidence type="ECO:0000256" key="3">
    <source>
        <dbReference type="ARBA" id="ARBA00022840"/>
    </source>
</evidence>
<dbReference type="GO" id="GO:0004792">
    <property type="term" value="F:thiosulfate-cyanide sulfurtransferase activity"/>
    <property type="evidence" value="ECO:0007669"/>
    <property type="project" value="TreeGrafter"/>
</dbReference>
<evidence type="ECO:0000313" key="5">
    <source>
        <dbReference type="EMBL" id="NYD23650.1"/>
    </source>
</evidence>
<organism evidence="5 6">
    <name type="scientific">Kineococcus aurantiacus</name>
    <dbReference type="NCBI Taxonomy" id="37633"/>
    <lineage>
        <taxon>Bacteria</taxon>
        <taxon>Bacillati</taxon>
        <taxon>Actinomycetota</taxon>
        <taxon>Actinomycetes</taxon>
        <taxon>Kineosporiales</taxon>
        <taxon>Kineosporiaceae</taxon>
        <taxon>Kineococcus</taxon>
    </lineage>
</organism>
<dbReference type="SUPFAM" id="SSF69572">
    <property type="entry name" value="Activating enzymes of the ubiquitin-like proteins"/>
    <property type="match status" value="1"/>
</dbReference>
<dbReference type="Pfam" id="PF00899">
    <property type="entry name" value="ThiF"/>
    <property type="match status" value="1"/>
</dbReference>
<gene>
    <name evidence="5" type="ORF">BJ968_003190</name>
</gene>
<dbReference type="Gene3D" id="3.40.250.10">
    <property type="entry name" value="Rhodanese-like domain"/>
    <property type="match status" value="1"/>
</dbReference>
<dbReference type="CDD" id="cd00158">
    <property type="entry name" value="RHOD"/>
    <property type="match status" value="1"/>
</dbReference>
<proteinExistence type="predicted"/>
<evidence type="ECO:0000256" key="2">
    <source>
        <dbReference type="ARBA" id="ARBA00022741"/>
    </source>
</evidence>
<dbReference type="InterPro" id="IPR001763">
    <property type="entry name" value="Rhodanese-like_dom"/>
</dbReference>
<keyword evidence="1 5" id="KW-0808">Transferase</keyword>
<name>A0A7Y9DN25_9ACTN</name>
<comment type="caution">
    <text evidence="5">The sequence shown here is derived from an EMBL/GenBank/DDBJ whole genome shotgun (WGS) entry which is preliminary data.</text>
</comment>
<dbReference type="SMART" id="SM00450">
    <property type="entry name" value="RHOD"/>
    <property type="match status" value="1"/>
</dbReference>
<reference evidence="5 6" key="1">
    <citation type="submission" date="2020-07" db="EMBL/GenBank/DDBJ databases">
        <title>Sequencing the genomes of 1000 actinobacteria strains.</title>
        <authorList>
            <person name="Klenk H.-P."/>
        </authorList>
    </citation>
    <scope>NUCLEOTIDE SEQUENCE [LARGE SCALE GENOMIC DNA]</scope>
    <source>
        <strain evidence="5 6">DSM 7487</strain>
    </source>
</reference>
<keyword evidence="3" id="KW-0067">ATP-binding</keyword>
<dbReference type="Gene3D" id="3.40.50.720">
    <property type="entry name" value="NAD(P)-binding Rossmann-like Domain"/>
    <property type="match status" value="1"/>
</dbReference>
<dbReference type="PANTHER" id="PTHR10953">
    <property type="entry name" value="UBIQUITIN-ACTIVATING ENZYME E1"/>
    <property type="match status" value="1"/>
</dbReference>
<keyword evidence="6" id="KW-1185">Reference proteome</keyword>
<protein>
    <submittedName>
        <fullName evidence="5">Adenylyltransferase/sulfurtransferase</fullName>
    </submittedName>
</protein>
<dbReference type="FunFam" id="3.40.50.720:FF:000033">
    <property type="entry name" value="Adenylyltransferase and sulfurtransferase MOCS3"/>
    <property type="match status" value="1"/>
</dbReference>
<accession>A0A7Y9DN25</accession>
<dbReference type="GO" id="GO:0005524">
    <property type="term" value="F:ATP binding"/>
    <property type="evidence" value="ECO:0007669"/>
    <property type="project" value="UniProtKB-KW"/>
</dbReference>
<dbReference type="GO" id="GO:0005829">
    <property type="term" value="C:cytosol"/>
    <property type="evidence" value="ECO:0007669"/>
    <property type="project" value="TreeGrafter"/>
</dbReference>
<dbReference type="GO" id="GO:0008146">
    <property type="term" value="F:sulfotransferase activity"/>
    <property type="evidence" value="ECO:0007669"/>
    <property type="project" value="TreeGrafter"/>
</dbReference>
<keyword evidence="5" id="KW-0548">Nucleotidyltransferase</keyword>
<dbReference type="Pfam" id="PF00581">
    <property type="entry name" value="Rhodanese"/>
    <property type="match status" value="1"/>
</dbReference>
<dbReference type="InterPro" id="IPR035985">
    <property type="entry name" value="Ubiquitin-activating_enz"/>
</dbReference>
<dbReference type="CDD" id="cd00757">
    <property type="entry name" value="ThiF_MoeB_HesA_family"/>
    <property type="match status" value="1"/>
</dbReference>
<dbReference type="RefSeq" id="WP_179753521.1">
    <property type="nucleotide sequence ID" value="NZ_BAAAGN010000016.1"/>
</dbReference>
<dbReference type="InterPro" id="IPR036873">
    <property type="entry name" value="Rhodanese-like_dom_sf"/>
</dbReference>
<evidence type="ECO:0000256" key="1">
    <source>
        <dbReference type="ARBA" id="ARBA00022679"/>
    </source>
</evidence>
<evidence type="ECO:0000259" key="4">
    <source>
        <dbReference type="PROSITE" id="PS50206"/>
    </source>
</evidence>
<keyword evidence="2" id="KW-0547">Nucleotide-binding</keyword>
<dbReference type="Proteomes" id="UP000521922">
    <property type="component" value="Unassembled WGS sequence"/>
</dbReference>
<dbReference type="InterPro" id="IPR045886">
    <property type="entry name" value="ThiF/MoeB/HesA"/>
</dbReference>